<dbReference type="EMBL" id="WVTA01000007">
    <property type="protein sequence ID" value="KAK3208592.1"/>
    <property type="molecule type" value="Genomic_DNA"/>
</dbReference>
<organism evidence="2 3">
    <name type="scientific">Pseudopithomyces chartarum</name>
    <dbReference type="NCBI Taxonomy" id="1892770"/>
    <lineage>
        <taxon>Eukaryota</taxon>
        <taxon>Fungi</taxon>
        <taxon>Dikarya</taxon>
        <taxon>Ascomycota</taxon>
        <taxon>Pezizomycotina</taxon>
        <taxon>Dothideomycetes</taxon>
        <taxon>Pleosporomycetidae</taxon>
        <taxon>Pleosporales</taxon>
        <taxon>Massarineae</taxon>
        <taxon>Didymosphaeriaceae</taxon>
        <taxon>Pseudopithomyces</taxon>
    </lineage>
</organism>
<dbReference type="AlphaFoldDB" id="A0AAN6LW74"/>
<feature type="compositionally biased region" description="Low complexity" evidence="1">
    <location>
        <begin position="75"/>
        <end position="84"/>
    </location>
</feature>
<name>A0AAN6LW74_9PLEO</name>
<proteinExistence type="predicted"/>
<evidence type="ECO:0000256" key="1">
    <source>
        <dbReference type="SAM" id="MobiDB-lite"/>
    </source>
</evidence>
<dbReference type="Proteomes" id="UP001280581">
    <property type="component" value="Unassembled WGS sequence"/>
</dbReference>
<keyword evidence="3" id="KW-1185">Reference proteome</keyword>
<evidence type="ECO:0000313" key="2">
    <source>
        <dbReference type="EMBL" id="KAK3208592.1"/>
    </source>
</evidence>
<feature type="compositionally biased region" description="Basic and acidic residues" evidence="1">
    <location>
        <begin position="157"/>
        <end position="171"/>
    </location>
</feature>
<feature type="compositionally biased region" description="Basic residues" evidence="1">
    <location>
        <begin position="85"/>
        <end position="95"/>
    </location>
</feature>
<evidence type="ECO:0000313" key="3">
    <source>
        <dbReference type="Proteomes" id="UP001280581"/>
    </source>
</evidence>
<feature type="compositionally biased region" description="Basic residues" evidence="1">
    <location>
        <begin position="137"/>
        <end position="147"/>
    </location>
</feature>
<reference evidence="2 3" key="1">
    <citation type="submission" date="2021-02" db="EMBL/GenBank/DDBJ databases">
        <title>Genome assembly of Pseudopithomyces chartarum.</title>
        <authorList>
            <person name="Jauregui R."/>
            <person name="Singh J."/>
            <person name="Voisey C."/>
        </authorList>
    </citation>
    <scope>NUCLEOTIDE SEQUENCE [LARGE SCALE GENOMIC DNA]</scope>
    <source>
        <strain evidence="2 3">AGR01</strain>
    </source>
</reference>
<feature type="region of interest" description="Disordered" evidence="1">
    <location>
        <begin position="73"/>
        <end position="194"/>
    </location>
</feature>
<sequence>MSDSGNDAGSAAAAAASGGNTFTEREMQMLAWAMQSLKSGPPEIDYEKLASYAGMTNPRSAGNAWAKIRNKLNITPGDAATPKATPKKTPQKKKALKTDKVNTDDGEEAAVNSDSPKKSPRKRTPKKAEVDGEPTTPKKRGRPSKAKKASEDEDSGETTKQEAPADVKMEDANTNASNAPEKAKCDGEAVQEEV</sequence>
<feature type="region of interest" description="Disordered" evidence="1">
    <location>
        <begin position="1"/>
        <end position="20"/>
    </location>
</feature>
<accession>A0AAN6LW74</accession>
<comment type="caution">
    <text evidence="2">The sequence shown here is derived from an EMBL/GenBank/DDBJ whole genome shotgun (WGS) entry which is preliminary data.</text>
</comment>
<gene>
    <name evidence="2" type="ORF">GRF29_77g1196289</name>
</gene>
<protein>
    <submittedName>
        <fullName evidence="2">Uncharacterized protein</fullName>
    </submittedName>
</protein>